<evidence type="ECO:0000256" key="1">
    <source>
        <dbReference type="ARBA" id="ARBA00004651"/>
    </source>
</evidence>
<dbReference type="AlphaFoldDB" id="A0A1I1VDF2"/>
<feature type="transmembrane region" description="Helical" evidence="6">
    <location>
        <begin position="195"/>
        <end position="219"/>
    </location>
</feature>
<keyword evidence="3 6" id="KW-0812">Transmembrane</keyword>
<evidence type="ECO:0000256" key="2">
    <source>
        <dbReference type="ARBA" id="ARBA00022475"/>
    </source>
</evidence>
<feature type="transmembrane region" description="Helical" evidence="6">
    <location>
        <begin position="289"/>
        <end position="307"/>
    </location>
</feature>
<dbReference type="RefSeq" id="WP_229409148.1">
    <property type="nucleotide sequence ID" value="NZ_FOLD01000039.1"/>
</dbReference>
<feature type="transmembrane region" description="Helical" evidence="6">
    <location>
        <begin position="256"/>
        <end position="277"/>
    </location>
</feature>
<accession>A0A1I1VDF2</accession>
<protein>
    <submittedName>
        <fullName evidence="7">Predicted arabinose efflux permease, MFS family</fullName>
    </submittedName>
</protein>
<dbReference type="GO" id="GO:0005886">
    <property type="term" value="C:plasma membrane"/>
    <property type="evidence" value="ECO:0007669"/>
    <property type="project" value="UniProtKB-SubCell"/>
</dbReference>
<evidence type="ECO:0000313" key="8">
    <source>
        <dbReference type="Proteomes" id="UP000198639"/>
    </source>
</evidence>
<proteinExistence type="predicted"/>
<keyword evidence="5 6" id="KW-0472">Membrane</keyword>
<dbReference type="Proteomes" id="UP000198639">
    <property type="component" value="Unassembled WGS sequence"/>
</dbReference>
<feature type="transmembrane region" description="Helical" evidence="6">
    <location>
        <begin position="78"/>
        <end position="96"/>
    </location>
</feature>
<dbReference type="SUPFAM" id="SSF103473">
    <property type="entry name" value="MFS general substrate transporter"/>
    <property type="match status" value="1"/>
</dbReference>
<keyword evidence="4 6" id="KW-1133">Transmembrane helix</keyword>
<dbReference type="PANTHER" id="PTHR23513">
    <property type="entry name" value="INTEGRAL MEMBRANE EFFLUX PROTEIN-RELATED"/>
    <property type="match status" value="1"/>
</dbReference>
<dbReference type="Pfam" id="PF07690">
    <property type="entry name" value="MFS_1"/>
    <property type="match status" value="1"/>
</dbReference>
<evidence type="ECO:0000256" key="5">
    <source>
        <dbReference type="ARBA" id="ARBA00023136"/>
    </source>
</evidence>
<name>A0A1I1VDF2_9BURK</name>
<dbReference type="InterPro" id="IPR036259">
    <property type="entry name" value="MFS_trans_sf"/>
</dbReference>
<dbReference type="Gene3D" id="1.20.1250.20">
    <property type="entry name" value="MFS general substrate transporter like domains"/>
    <property type="match status" value="1"/>
</dbReference>
<keyword evidence="2" id="KW-1003">Cell membrane</keyword>
<comment type="subcellular location">
    <subcellularLocation>
        <location evidence="1">Cell membrane</location>
        <topology evidence="1">Multi-pass membrane protein</topology>
    </subcellularLocation>
</comment>
<feature type="transmembrane region" description="Helical" evidence="6">
    <location>
        <begin position="385"/>
        <end position="408"/>
    </location>
</feature>
<feature type="transmembrane region" description="Helical" evidence="6">
    <location>
        <begin position="47"/>
        <end position="72"/>
    </location>
</feature>
<sequence>MRPSEHRYHYSISNILRENTIPSFGNKWLQQRIPAGSVMRDPDFRRFWFSSILAQFGAQVTQLALPICAVLFLHATPAQMGILAAFESLPFLLFGLPSGVLLERNRRLPILMCSDAMVATALATVPLAWWFDALNMPWLYAVGFVIGAGHVVGGSAEQVFLTFLVGRDGLVDAQAKFAATESGARVLGPGMAGGLVQLLGAPVAILCNVAGFVVSLLNLRRIRAREPQPPPSHTHPLRDIQEGLAFVWNQPLLRTLAWVSACWHLLFYGFTALHVLFATRVLGMTAGTMGMANMLGGLGVLAASLLVKPLSRRFGTGGGILIGLCVSALGFALVPAVPPSLFGSAGWTLAAYAVVVFWIDCGATLFFVPYIALRQRVTPDAVLGRMVATMRALTVAAAPLGALLAGALGEGLGVRAGLGCIAAGAVLLAAGGVFGTRLREAKE</sequence>
<evidence type="ECO:0000256" key="6">
    <source>
        <dbReference type="SAM" id="Phobius"/>
    </source>
</evidence>
<feature type="transmembrane region" description="Helical" evidence="6">
    <location>
        <begin position="414"/>
        <end position="434"/>
    </location>
</feature>
<evidence type="ECO:0000256" key="4">
    <source>
        <dbReference type="ARBA" id="ARBA00022989"/>
    </source>
</evidence>
<reference evidence="8" key="1">
    <citation type="submission" date="2016-10" db="EMBL/GenBank/DDBJ databases">
        <authorList>
            <person name="Varghese N."/>
            <person name="Submissions S."/>
        </authorList>
    </citation>
    <scope>NUCLEOTIDE SEQUENCE [LARGE SCALE GENOMIC DNA]</scope>
    <source>
        <strain evidence="8">CGMCC 1.12041</strain>
    </source>
</reference>
<evidence type="ECO:0000256" key="3">
    <source>
        <dbReference type="ARBA" id="ARBA00022692"/>
    </source>
</evidence>
<dbReference type="CDD" id="cd06173">
    <property type="entry name" value="MFS_MefA_like"/>
    <property type="match status" value="1"/>
</dbReference>
<gene>
    <name evidence="7" type="ORF">SAMN05216204_1393</name>
</gene>
<dbReference type="GO" id="GO:0022857">
    <property type="term" value="F:transmembrane transporter activity"/>
    <property type="evidence" value="ECO:0007669"/>
    <property type="project" value="InterPro"/>
</dbReference>
<keyword evidence="8" id="KW-1185">Reference proteome</keyword>
<dbReference type="STRING" id="1164594.SAMN05216204_1393"/>
<dbReference type="InterPro" id="IPR011701">
    <property type="entry name" value="MFS"/>
</dbReference>
<feature type="transmembrane region" description="Helical" evidence="6">
    <location>
        <begin position="108"/>
        <end position="131"/>
    </location>
</feature>
<evidence type="ECO:0000313" key="7">
    <source>
        <dbReference type="EMBL" id="SFD81072.1"/>
    </source>
</evidence>
<organism evidence="7 8">
    <name type="scientific">Massilia yuzhufengensis</name>
    <dbReference type="NCBI Taxonomy" id="1164594"/>
    <lineage>
        <taxon>Bacteria</taxon>
        <taxon>Pseudomonadati</taxon>
        <taxon>Pseudomonadota</taxon>
        <taxon>Betaproteobacteria</taxon>
        <taxon>Burkholderiales</taxon>
        <taxon>Oxalobacteraceae</taxon>
        <taxon>Telluria group</taxon>
        <taxon>Massilia</taxon>
    </lineage>
</organism>
<feature type="transmembrane region" description="Helical" evidence="6">
    <location>
        <begin position="319"/>
        <end position="337"/>
    </location>
</feature>
<feature type="transmembrane region" description="Helical" evidence="6">
    <location>
        <begin position="349"/>
        <end position="373"/>
    </location>
</feature>
<dbReference type="PANTHER" id="PTHR23513:SF6">
    <property type="entry name" value="MAJOR FACILITATOR SUPERFAMILY ASSOCIATED DOMAIN-CONTAINING PROTEIN"/>
    <property type="match status" value="1"/>
</dbReference>
<dbReference type="EMBL" id="FOLD01000039">
    <property type="protein sequence ID" value="SFD81072.1"/>
    <property type="molecule type" value="Genomic_DNA"/>
</dbReference>